<gene>
    <name evidence="1" type="ORF">Syun_024181</name>
</gene>
<dbReference type="EMBL" id="JBBNAF010000010">
    <property type="protein sequence ID" value="KAK9108170.1"/>
    <property type="molecule type" value="Genomic_DNA"/>
</dbReference>
<proteinExistence type="predicted"/>
<comment type="caution">
    <text evidence="1">The sequence shown here is derived from an EMBL/GenBank/DDBJ whole genome shotgun (WGS) entry which is preliminary data.</text>
</comment>
<keyword evidence="2" id="KW-1185">Reference proteome</keyword>
<evidence type="ECO:0000313" key="1">
    <source>
        <dbReference type="EMBL" id="KAK9108170.1"/>
    </source>
</evidence>
<evidence type="ECO:0000313" key="2">
    <source>
        <dbReference type="Proteomes" id="UP001420932"/>
    </source>
</evidence>
<reference evidence="1 2" key="1">
    <citation type="submission" date="2024-01" db="EMBL/GenBank/DDBJ databases">
        <title>Genome assemblies of Stephania.</title>
        <authorList>
            <person name="Yang L."/>
        </authorList>
    </citation>
    <scope>NUCLEOTIDE SEQUENCE [LARGE SCALE GENOMIC DNA]</scope>
    <source>
        <strain evidence="1">YNDBR</strain>
        <tissue evidence="1">Leaf</tissue>
    </source>
</reference>
<dbReference type="AlphaFoldDB" id="A0AAP0FEJ5"/>
<sequence length="65" mass="7464">MYAPSTDLEEPKQLADDYLKWRKEDCMLRGWIIGTLIEEVLGLVIGLETSHLVWHALTEAYAQDS</sequence>
<dbReference type="Proteomes" id="UP001420932">
    <property type="component" value="Unassembled WGS sequence"/>
</dbReference>
<protein>
    <submittedName>
        <fullName evidence="1">Uncharacterized protein</fullName>
    </submittedName>
</protein>
<name>A0AAP0FEJ5_9MAGN</name>
<accession>A0AAP0FEJ5</accession>
<organism evidence="1 2">
    <name type="scientific">Stephania yunnanensis</name>
    <dbReference type="NCBI Taxonomy" id="152371"/>
    <lineage>
        <taxon>Eukaryota</taxon>
        <taxon>Viridiplantae</taxon>
        <taxon>Streptophyta</taxon>
        <taxon>Embryophyta</taxon>
        <taxon>Tracheophyta</taxon>
        <taxon>Spermatophyta</taxon>
        <taxon>Magnoliopsida</taxon>
        <taxon>Ranunculales</taxon>
        <taxon>Menispermaceae</taxon>
        <taxon>Menispermoideae</taxon>
        <taxon>Cissampelideae</taxon>
        <taxon>Stephania</taxon>
    </lineage>
</organism>